<dbReference type="AlphaFoldDB" id="A0A4R6AHI2"/>
<comment type="caution">
    <text evidence="8">The sequence shown here is derived from an EMBL/GenBank/DDBJ whole genome shotgun (WGS) entry which is preliminary data.</text>
</comment>
<feature type="domain" description="EamA" evidence="7">
    <location>
        <begin position="26"/>
        <end position="157"/>
    </location>
</feature>
<proteinExistence type="inferred from homology"/>
<feature type="transmembrane region" description="Helical" evidence="6">
    <location>
        <begin position="282"/>
        <end position="298"/>
    </location>
</feature>
<protein>
    <submittedName>
        <fullName evidence="8">DMT family transporter</fullName>
    </submittedName>
</protein>
<dbReference type="PANTHER" id="PTHR22911:SF6">
    <property type="entry name" value="SOLUTE CARRIER FAMILY 35 MEMBER G1"/>
    <property type="match status" value="1"/>
</dbReference>
<dbReference type="EMBL" id="SNAA01000002">
    <property type="protein sequence ID" value="TDL83661.1"/>
    <property type="molecule type" value="Genomic_DNA"/>
</dbReference>
<evidence type="ECO:0000256" key="4">
    <source>
        <dbReference type="ARBA" id="ARBA00022989"/>
    </source>
</evidence>
<comment type="subcellular location">
    <subcellularLocation>
        <location evidence="1">Membrane</location>
        <topology evidence="1">Multi-pass membrane protein</topology>
    </subcellularLocation>
</comment>
<gene>
    <name evidence="8" type="ORF">E2L08_03185</name>
</gene>
<evidence type="ECO:0000256" key="2">
    <source>
        <dbReference type="ARBA" id="ARBA00009853"/>
    </source>
</evidence>
<feature type="domain" description="EamA" evidence="7">
    <location>
        <begin position="167"/>
        <end position="295"/>
    </location>
</feature>
<dbReference type="RefSeq" id="WP_133395614.1">
    <property type="nucleotide sequence ID" value="NZ_SNAA01000002.1"/>
</dbReference>
<dbReference type="InterPro" id="IPR000620">
    <property type="entry name" value="EamA_dom"/>
</dbReference>
<dbReference type="GO" id="GO:0016020">
    <property type="term" value="C:membrane"/>
    <property type="evidence" value="ECO:0007669"/>
    <property type="project" value="UniProtKB-SubCell"/>
</dbReference>
<keyword evidence="4 6" id="KW-1133">Transmembrane helix</keyword>
<feature type="transmembrane region" description="Helical" evidence="6">
    <location>
        <begin position="255"/>
        <end position="276"/>
    </location>
</feature>
<keyword evidence="9" id="KW-1185">Reference proteome</keyword>
<sequence>MTGPETPAAEIRGVQPVTDRAQILKATVWMLGAVVSFTSMAVAGRAVTLELDTFELMLYRSLIGICLVVAGGAVAGRLGQIRARRLGLHLIRNLSHFAGQNLWFLAISLIPLAQVFAIEFTSPIWVALAAPLLLAERLTRLKITVAIVGFVGVLIVARPGLDGLDPGQAAAAAAAIGFAGSAIFTKLLTRTESILSILFWLTVMQAGMGLVAAGFDGDIAWPSASIWPWLALIGAAGLTAHMCLTTALSLAPATIVMPVDFLRLPVAALVGALFFAEALDPVTALGGAIILAANWVNIRAQTRRPKA</sequence>
<dbReference type="Pfam" id="PF00892">
    <property type="entry name" value="EamA"/>
    <property type="match status" value="2"/>
</dbReference>
<feature type="transmembrane region" description="Helical" evidence="6">
    <location>
        <begin position="59"/>
        <end position="78"/>
    </location>
</feature>
<organism evidence="8 9">
    <name type="scientific">Palleronia sediminis</name>
    <dbReference type="NCBI Taxonomy" id="2547833"/>
    <lineage>
        <taxon>Bacteria</taxon>
        <taxon>Pseudomonadati</taxon>
        <taxon>Pseudomonadota</taxon>
        <taxon>Alphaproteobacteria</taxon>
        <taxon>Rhodobacterales</taxon>
        <taxon>Roseobacteraceae</taxon>
        <taxon>Palleronia</taxon>
    </lineage>
</organism>
<evidence type="ECO:0000313" key="8">
    <source>
        <dbReference type="EMBL" id="TDL83661.1"/>
    </source>
</evidence>
<accession>A0A4R6AHI2</accession>
<dbReference type="PANTHER" id="PTHR22911">
    <property type="entry name" value="ACYL-MALONYL CONDENSING ENZYME-RELATED"/>
    <property type="match status" value="1"/>
</dbReference>
<feature type="transmembrane region" description="Helical" evidence="6">
    <location>
        <begin position="141"/>
        <end position="161"/>
    </location>
</feature>
<dbReference type="InterPro" id="IPR037185">
    <property type="entry name" value="EmrE-like"/>
</dbReference>
<evidence type="ECO:0000256" key="6">
    <source>
        <dbReference type="SAM" id="Phobius"/>
    </source>
</evidence>
<keyword evidence="5 6" id="KW-0472">Membrane</keyword>
<feature type="transmembrane region" description="Helical" evidence="6">
    <location>
        <begin position="197"/>
        <end position="215"/>
    </location>
</feature>
<evidence type="ECO:0000313" key="9">
    <source>
        <dbReference type="Proteomes" id="UP000295701"/>
    </source>
</evidence>
<dbReference type="Proteomes" id="UP000295701">
    <property type="component" value="Unassembled WGS sequence"/>
</dbReference>
<evidence type="ECO:0000259" key="7">
    <source>
        <dbReference type="Pfam" id="PF00892"/>
    </source>
</evidence>
<reference evidence="8 9" key="1">
    <citation type="submission" date="2019-03" db="EMBL/GenBank/DDBJ databases">
        <title>Primorskyibacter sp. SS33 isolated from sediments.</title>
        <authorList>
            <person name="Xunke S."/>
        </authorList>
    </citation>
    <scope>NUCLEOTIDE SEQUENCE [LARGE SCALE GENOMIC DNA]</scope>
    <source>
        <strain evidence="8 9">SS33</strain>
    </source>
</reference>
<dbReference type="OrthoDB" id="9810329at2"/>
<name>A0A4R6AHI2_9RHOB</name>
<feature type="transmembrane region" description="Helical" evidence="6">
    <location>
        <begin position="116"/>
        <end position="134"/>
    </location>
</feature>
<comment type="similarity">
    <text evidence="2">Belongs to the drug/metabolite transporter (DMT) superfamily. 10 TMS drug/metabolite exporter (DME) (TC 2.A.7.3) family.</text>
</comment>
<feature type="transmembrane region" description="Helical" evidence="6">
    <location>
        <begin position="167"/>
        <end position="185"/>
    </location>
</feature>
<dbReference type="SUPFAM" id="SSF103481">
    <property type="entry name" value="Multidrug resistance efflux transporter EmrE"/>
    <property type="match status" value="2"/>
</dbReference>
<keyword evidence="3 6" id="KW-0812">Transmembrane</keyword>
<evidence type="ECO:0000256" key="3">
    <source>
        <dbReference type="ARBA" id="ARBA00022692"/>
    </source>
</evidence>
<evidence type="ECO:0000256" key="1">
    <source>
        <dbReference type="ARBA" id="ARBA00004141"/>
    </source>
</evidence>
<feature type="transmembrane region" description="Helical" evidence="6">
    <location>
        <begin position="28"/>
        <end position="47"/>
    </location>
</feature>
<feature type="transmembrane region" description="Helical" evidence="6">
    <location>
        <begin position="227"/>
        <end position="248"/>
    </location>
</feature>
<evidence type="ECO:0000256" key="5">
    <source>
        <dbReference type="ARBA" id="ARBA00023136"/>
    </source>
</evidence>